<dbReference type="AlphaFoldDB" id="A0A368VE63"/>
<dbReference type="InterPro" id="IPR014189">
    <property type="entry name" value="Quinone_OxRdtase_PIG3"/>
</dbReference>
<dbReference type="InterPro" id="IPR036291">
    <property type="entry name" value="NAD(P)-bd_dom_sf"/>
</dbReference>
<dbReference type="Proteomes" id="UP000253495">
    <property type="component" value="Unassembled WGS sequence"/>
</dbReference>
<evidence type="ECO:0000256" key="2">
    <source>
        <dbReference type="ARBA" id="ARBA00023002"/>
    </source>
</evidence>
<evidence type="ECO:0000313" key="4">
    <source>
        <dbReference type="EMBL" id="RCW38525.1"/>
    </source>
</evidence>
<evidence type="ECO:0000313" key="5">
    <source>
        <dbReference type="Proteomes" id="UP000253495"/>
    </source>
</evidence>
<dbReference type="GO" id="GO:0070402">
    <property type="term" value="F:NADPH binding"/>
    <property type="evidence" value="ECO:0007669"/>
    <property type="project" value="TreeGrafter"/>
</dbReference>
<dbReference type="EMBL" id="QPJC01000021">
    <property type="protein sequence ID" value="RCW38525.1"/>
    <property type="molecule type" value="Genomic_DNA"/>
</dbReference>
<dbReference type="SUPFAM" id="SSF51735">
    <property type="entry name" value="NAD(P)-binding Rossmann-fold domains"/>
    <property type="match status" value="1"/>
</dbReference>
<dbReference type="Pfam" id="PF08240">
    <property type="entry name" value="ADH_N"/>
    <property type="match status" value="1"/>
</dbReference>
<dbReference type="Gene3D" id="3.40.50.720">
    <property type="entry name" value="NAD(P)-binding Rossmann-like Domain"/>
    <property type="match status" value="1"/>
</dbReference>
<evidence type="ECO:0000256" key="1">
    <source>
        <dbReference type="ARBA" id="ARBA00022857"/>
    </source>
</evidence>
<comment type="caution">
    <text evidence="4">The sequence shown here is derived from an EMBL/GenBank/DDBJ whole genome shotgun (WGS) entry which is preliminary data.</text>
</comment>
<organism evidence="4 5">
    <name type="scientific">Halopolyspora algeriensis</name>
    <dbReference type="NCBI Taxonomy" id="1500506"/>
    <lineage>
        <taxon>Bacteria</taxon>
        <taxon>Bacillati</taxon>
        <taxon>Actinomycetota</taxon>
        <taxon>Actinomycetes</taxon>
        <taxon>Actinomycetes incertae sedis</taxon>
        <taxon>Halopolyspora</taxon>
    </lineage>
</organism>
<dbReference type="GO" id="GO:0016651">
    <property type="term" value="F:oxidoreductase activity, acting on NAD(P)H"/>
    <property type="evidence" value="ECO:0007669"/>
    <property type="project" value="TreeGrafter"/>
</dbReference>
<dbReference type="NCBIfam" id="TIGR02824">
    <property type="entry name" value="quinone_pig3"/>
    <property type="match status" value="1"/>
</dbReference>
<dbReference type="SUPFAM" id="SSF50129">
    <property type="entry name" value="GroES-like"/>
    <property type="match status" value="1"/>
</dbReference>
<reference evidence="4 5" key="1">
    <citation type="submission" date="2018-07" db="EMBL/GenBank/DDBJ databases">
        <title>Genomic Encyclopedia of Type Strains, Phase III (KMG-III): the genomes of soil and plant-associated and newly described type strains.</title>
        <authorList>
            <person name="Whitman W."/>
        </authorList>
    </citation>
    <scope>NUCLEOTIDE SEQUENCE [LARGE SCALE GENOMIC DNA]</scope>
    <source>
        <strain evidence="4 5">CECT 8575</strain>
    </source>
</reference>
<dbReference type="CDD" id="cd05276">
    <property type="entry name" value="p53_inducible_oxidoreductase"/>
    <property type="match status" value="1"/>
</dbReference>
<accession>A0A368VE63</accession>
<keyword evidence="2" id="KW-0560">Oxidoreductase</keyword>
<protein>
    <submittedName>
        <fullName evidence="4">NADPH2:quinone reductase</fullName>
    </submittedName>
</protein>
<keyword evidence="5" id="KW-1185">Reference proteome</keyword>
<dbReference type="InterPro" id="IPR013154">
    <property type="entry name" value="ADH-like_N"/>
</dbReference>
<sequence>MPQIPLVHFRLSSVGRSDPDGQSIEDVGTNAHRAVTTVVSMYAITIREPGAPNVLEWTEQPEPQPGPGEVAIDVAAAGINRADLAQRKGAYPPPQGASEILGLECSGTIAELGDGVTGWQPGDRVCALLAGGGYAERVVVPAAQLLPVPAGMDLVEAAGLPEVGCTVWSNVIMEAGLRSGQVLLVHGGSGGIGTCAIQIGTAMGARVVATAGSAESLQLCRDLGAEVAISYREQDFVEEVKKLGGADVILDNMGAEYLDRNISALAPDGHLAVIGMQGGRKAELDIGKMLVKRLHMSVLGLRGRPVEGPQGKAAIVTDVAERLWPLVERGEVRPIVHGSMPMSDAAKAHALLEAGGVHGKILLQVP</sequence>
<dbReference type="Pfam" id="PF00107">
    <property type="entry name" value="ADH_zinc_N"/>
    <property type="match status" value="1"/>
</dbReference>
<dbReference type="InterPro" id="IPR013149">
    <property type="entry name" value="ADH-like_C"/>
</dbReference>
<proteinExistence type="predicted"/>
<dbReference type="InterPro" id="IPR011032">
    <property type="entry name" value="GroES-like_sf"/>
</dbReference>
<dbReference type="SMART" id="SM00829">
    <property type="entry name" value="PKS_ER"/>
    <property type="match status" value="1"/>
</dbReference>
<dbReference type="Gene3D" id="3.90.180.10">
    <property type="entry name" value="Medium-chain alcohol dehydrogenases, catalytic domain"/>
    <property type="match status" value="1"/>
</dbReference>
<gene>
    <name evidence="4" type="ORF">DFQ14_12127</name>
</gene>
<keyword evidence="1" id="KW-0521">NADP</keyword>
<evidence type="ECO:0000259" key="3">
    <source>
        <dbReference type="SMART" id="SM00829"/>
    </source>
</evidence>
<feature type="domain" description="Enoyl reductase (ER)" evidence="3">
    <location>
        <begin position="50"/>
        <end position="363"/>
    </location>
</feature>
<dbReference type="PANTHER" id="PTHR48106:SF8">
    <property type="entry name" value="OS02G0805600 PROTEIN"/>
    <property type="match status" value="1"/>
</dbReference>
<dbReference type="InterPro" id="IPR020843">
    <property type="entry name" value="ER"/>
</dbReference>
<name>A0A368VE63_9ACTN</name>
<dbReference type="PANTHER" id="PTHR48106">
    <property type="entry name" value="QUINONE OXIDOREDUCTASE PIG3-RELATED"/>
    <property type="match status" value="1"/>
</dbReference>